<evidence type="ECO:0000313" key="3">
    <source>
        <dbReference type="Proteomes" id="UP000251402"/>
    </source>
</evidence>
<dbReference type="OrthoDB" id="8564954at2"/>
<reference evidence="2" key="1">
    <citation type="submission" date="2019-08" db="EMBL/GenBank/DDBJ databases">
        <title>Comparative genome analysis confer to the adaptation heavy metal polluted environment.</title>
        <authorList>
            <person name="Li Y."/>
        </authorList>
    </citation>
    <scope>NUCLEOTIDE SEQUENCE [LARGE SCALE GENOMIC DNA]</scope>
    <source>
        <strain evidence="2">P1</strain>
    </source>
</reference>
<dbReference type="KEGG" id="mrub:DEO27_030310"/>
<accession>A0A5C1I7B7</accession>
<dbReference type="AlphaFoldDB" id="A0A5C1I7B7"/>
<keyword evidence="1" id="KW-0732">Signal</keyword>
<dbReference type="EMBL" id="CP043450">
    <property type="protein sequence ID" value="QEM14132.1"/>
    <property type="molecule type" value="Genomic_DNA"/>
</dbReference>
<dbReference type="InterPro" id="IPR046715">
    <property type="entry name" value="DUF6607"/>
</dbReference>
<proteinExistence type="predicted"/>
<dbReference type="Pfam" id="PF20311">
    <property type="entry name" value="DUF6607"/>
    <property type="match status" value="1"/>
</dbReference>
<dbReference type="RefSeq" id="WP_112575836.1">
    <property type="nucleotide sequence ID" value="NZ_CP043450.1"/>
</dbReference>
<organism evidence="2 3">
    <name type="scientific">Mucilaginibacter rubeus</name>
    <dbReference type="NCBI Taxonomy" id="2027860"/>
    <lineage>
        <taxon>Bacteria</taxon>
        <taxon>Pseudomonadati</taxon>
        <taxon>Bacteroidota</taxon>
        <taxon>Sphingobacteriia</taxon>
        <taxon>Sphingobacteriales</taxon>
        <taxon>Sphingobacteriaceae</taxon>
        <taxon>Mucilaginibacter</taxon>
    </lineage>
</organism>
<evidence type="ECO:0000313" key="2">
    <source>
        <dbReference type="EMBL" id="QEM14132.1"/>
    </source>
</evidence>
<keyword evidence="3" id="KW-1185">Reference proteome</keyword>
<sequence length="309" mass="36220">MKKALYLLMLLSTVQISVKAQAQSKLDQDRAAIRALGGFYKVTFDYAETFSPDTAYRNHPQYHSWGYEWAAVEEDSPKKIVIQHLLVVGDSTVIKHWREDWVYEEPTLLNFDQSSTWKKGTIKPAEAKGRWVQKVFQVDDSPRYESIGTWVHADGKHFWQSECDSPLPRREFTKRSDYNVLRRGNRICLTPNGWMFEQDNQKIIRSAGNDKLLVREKGYEEFTKTDEAKFAFAKGWWQKQQPYWTAVRQVWDEVYAQNTTVKLKGKVDGKLLYERLFDLADQSAKEKWDVQKSKTEARKLINNYLITNA</sequence>
<gene>
    <name evidence="2" type="ORF">DEO27_030310</name>
</gene>
<feature type="signal peptide" evidence="1">
    <location>
        <begin position="1"/>
        <end position="22"/>
    </location>
</feature>
<name>A0A5C1I7B7_9SPHI</name>
<protein>
    <submittedName>
        <fullName evidence="2">Uncharacterized protein</fullName>
    </submittedName>
</protein>
<feature type="chain" id="PRO_5023086145" evidence="1">
    <location>
        <begin position="23"/>
        <end position="309"/>
    </location>
</feature>
<evidence type="ECO:0000256" key="1">
    <source>
        <dbReference type="SAM" id="SignalP"/>
    </source>
</evidence>
<dbReference type="Proteomes" id="UP000251402">
    <property type="component" value="Chromosome"/>
</dbReference>